<gene>
    <name evidence="1" type="ORF">BDV25DRAFT_149264</name>
</gene>
<evidence type="ECO:0000313" key="1">
    <source>
        <dbReference type="EMBL" id="KAE8153498.1"/>
    </source>
</evidence>
<reference evidence="1 2" key="1">
    <citation type="submission" date="2019-04" db="EMBL/GenBank/DDBJ databases">
        <title>Friends and foes A comparative genomics study of 23 Aspergillus species from section Flavi.</title>
        <authorList>
            <consortium name="DOE Joint Genome Institute"/>
            <person name="Kjaerbolling I."/>
            <person name="Vesth T."/>
            <person name="Frisvad J.C."/>
            <person name="Nybo J.L."/>
            <person name="Theobald S."/>
            <person name="Kildgaard S."/>
            <person name="Isbrandt T."/>
            <person name="Kuo A."/>
            <person name="Sato A."/>
            <person name="Lyhne E.K."/>
            <person name="Kogle M.E."/>
            <person name="Wiebenga A."/>
            <person name="Kun R.S."/>
            <person name="Lubbers R.J."/>
            <person name="Makela M.R."/>
            <person name="Barry K."/>
            <person name="Chovatia M."/>
            <person name="Clum A."/>
            <person name="Daum C."/>
            <person name="Haridas S."/>
            <person name="He G."/>
            <person name="LaButti K."/>
            <person name="Lipzen A."/>
            <person name="Mondo S."/>
            <person name="Riley R."/>
            <person name="Salamov A."/>
            <person name="Simmons B.A."/>
            <person name="Magnuson J.K."/>
            <person name="Henrissat B."/>
            <person name="Mortensen U.H."/>
            <person name="Larsen T.O."/>
            <person name="Devries R.P."/>
            <person name="Grigoriev I.V."/>
            <person name="Machida M."/>
            <person name="Baker S.E."/>
            <person name="Andersen M.R."/>
        </authorList>
    </citation>
    <scope>NUCLEOTIDE SEQUENCE [LARGE SCALE GENOMIC DNA]</scope>
    <source>
        <strain evidence="1 2">IBT 18842</strain>
    </source>
</reference>
<protein>
    <recommendedName>
        <fullName evidence="3">Fungal-type protein kinase domain-containing protein</fullName>
    </recommendedName>
</protein>
<proteinExistence type="predicted"/>
<evidence type="ECO:0000313" key="2">
    <source>
        <dbReference type="Proteomes" id="UP000325780"/>
    </source>
</evidence>
<evidence type="ECO:0008006" key="3">
    <source>
        <dbReference type="Google" id="ProtNLM"/>
    </source>
</evidence>
<accession>A0A5N6U4I1</accession>
<dbReference type="AlphaFoldDB" id="A0A5N6U4I1"/>
<sequence length="112" mass="12938">MDDIPGPDYPHIKAVMYSNQEGKEHEILRSELLIILRLMLGQLKKRRFIRHMIAPVLLLSFMGKRGRAIEAYFDGQCLVLRSSQLYNFREQTALAFKDLAELYLGDPVGRTT</sequence>
<dbReference type="EMBL" id="ML742038">
    <property type="protein sequence ID" value="KAE8153498.1"/>
    <property type="molecule type" value="Genomic_DNA"/>
</dbReference>
<keyword evidence="2" id="KW-1185">Reference proteome</keyword>
<organism evidence="1 2">
    <name type="scientific">Aspergillus avenaceus</name>
    <dbReference type="NCBI Taxonomy" id="36643"/>
    <lineage>
        <taxon>Eukaryota</taxon>
        <taxon>Fungi</taxon>
        <taxon>Dikarya</taxon>
        <taxon>Ascomycota</taxon>
        <taxon>Pezizomycotina</taxon>
        <taxon>Eurotiomycetes</taxon>
        <taxon>Eurotiomycetidae</taxon>
        <taxon>Eurotiales</taxon>
        <taxon>Aspergillaceae</taxon>
        <taxon>Aspergillus</taxon>
        <taxon>Aspergillus subgen. Circumdati</taxon>
    </lineage>
</organism>
<dbReference type="Proteomes" id="UP000325780">
    <property type="component" value="Unassembled WGS sequence"/>
</dbReference>
<dbReference type="OrthoDB" id="4177740at2759"/>
<name>A0A5N6U4I1_ASPAV</name>